<proteinExistence type="predicted"/>
<comment type="caution">
    <text evidence="1">The sequence shown here is derived from an EMBL/GenBank/DDBJ whole genome shotgun (WGS) entry which is preliminary data.</text>
</comment>
<gene>
    <name evidence="1" type="ORF">Raf01_77460</name>
</gene>
<dbReference type="EMBL" id="BONZ01000082">
    <property type="protein sequence ID" value="GIH19574.1"/>
    <property type="molecule type" value="Genomic_DNA"/>
</dbReference>
<keyword evidence="2" id="KW-1185">Reference proteome</keyword>
<dbReference type="AlphaFoldDB" id="A0A8J3R0F2"/>
<dbReference type="Proteomes" id="UP000642748">
    <property type="component" value="Unassembled WGS sequence"/>
</dbReference>
<accession>A0A8J3R0F2</accession>
<sequence>MTGTGAATGTVTRLAGLARAGGQERSFTVIRKEFRPLATGRHAAGASDPRHWAYWRREPLAYASGVLPTGPGLAAPRCYGVVDDVVYLEDVGAAPESPRVAARRLGVWQANTPVPDLPWLAGHQLAQRLAVSDLNFGCCRAAYPCGEDTSTS</sequence>
<protein>
    <submittedName>
        <fullName evidence="1">Uncharacterized protein</fullName>
    </submittedName>
</protein>
<reference evidence="1" key="1">
    <citation type="submission" date="2021-01" db="EMBL/GenBank/DDBJ databases">
        <title>Whole genome shotgun sequence of Rugosimonospora africana NBRC 104875.</title>
        <authorList>
            <person name="Komaki H."/>
            <person name="Tamura T."/>
        </authorList>
    </citation>
    <scope>NUCLEOTIDE SEQUENCE</scope>
    <source>
        <strain evidence="1">NBRC 104875</strain>
    </source>
</reference>
<name>A0A8J3R0F2_9ACTN</name>
<evidence type="ECO:0000313" key="2">
    <source>
        <dbReference type="Proteomes" id="UP000642748"/>
    </source>
</evidence>
<evidence type="ECO:0000313" key="1">
    <source>
        <dbReference type="EMBL" id="GIH19574.1"/>
    </source>
</evidence>
<organism evidence="1 2">
    <name type="scientific">Rugosimonospora africana</name>
    <dbReference type="NCBI Taxonomy" id="556532"/>
    <lineage>
        <taxon>Bacteria</taxon>
        <taxon>Bacillati</taxon>
        <taxon>Actinomycetota</taxon>
        <taxon>Actinomycetes</taxon>
        <taxon>Micromonosporales</taxon>
        <taxon>Micromonosporaceae</taxon>
        <taxon>Rugosimonospora</taxon>
    </lineage>
</organism>